<dbReference type="SUPFAM" id="SSF81383">
    <property type="entry name" value="F-box domain"/>
    <property type="match status" value="1"/>
</dbReference>
<keyword evidence="5" id="KW-1185">Reference proteome</keyword>
<dbReference type="InterPro" id="IPR036047">
    <property type="entry name" value="F-box-like_dom_sf"/>
</dbReference>
<dbReference type="EMBL" id="KQ964264">
    <property type="protein sequence ID" value="KXJ87033.1"/>
    <property type="molecule type" value="Genomic_DNA"/>
</dbReference>
<proteinExistence type="predicted"/>
<dbReference type="Pfam" id="PF00646">
    <property type="entry name" value="F-box"/>
    <property type="match status" value="1"/>
</dbReference>
<dbReference type="Gene3D" id="1.25.40.20">
    <property type="entry name" value="Ankyrin repeat-containing domain"/>
    <property type="match status" value="1"/>
</dbReference>
<feature type="repeat" description="ANK" evidence="1">
    <location>
        <begin position="501"/>
        <end position="535"/>
    </location>
</feature>
<protein>
    <recommendedName>
        <fullName evidence="3">F-box domain-containing protein</fullName>
    </recommendedName>
</protein>
<keyword evidence="1" id="KW-0040">ANK repeat</keyword>
<dbReference type="Proteomes" id="UP000070501">
    <property type="component" value="Unassembled WGS sequence"/>
</dbReference>
<dbReference type="InterPro" id="IPR036770">
    <property type="entry name" value="Ankyrin_rpt-contain_sf"/>
</dbReference>
<dbReference type="InterPro" id="IPR001810">
    <property type="entry name" value="F-box_dom"/>
</dbReference>
<evidence type="ECO:0000259" key="3">
    <source>
        <dbReference type="PROSITE" id="PS50181"/>
    </source>
</evidence>
<dbReference type="InParanoid" id="A0A136IQ43"/>
<feature type="region of interest" description="Disordered" evidence="2">
    <location>
        <begin position="1"/>
        <end position="39"/>
    </location>
</feature>
<gene>
    <name evidence="4" type="ORF">Micbo1qcDRAFT_179284</name>
</gene>
<dbReference type="PROSITE" id="PS50181">
    <property type="entry name" value="FBOX"/>
    <property type="match status" value="1"/>
</dbReference>
<dbReference type="PROSITE" id="PS50088">
    <property type="entry name" value="ANK_REPEAT"/>
    <property type="match status" value="1"/>
</dbReference>
<dbReference type="CDD" id="cd09917">
    <property type="entry name" value="F-box_SF"/>
    <property type="match status" value="1"/>
</dbReference>
<reference evidence="5" key="1">
    <citation type="submission" date="2016-02" db="EMBL/GenBank/DDBJ databases">
        <title>Draft genome sequence of Microdochium bolleyi, a fungal endophyte of beachgrass.</title>
        <authorList>
            <consortium name="DOE Joint Genome Institute"/>
            <person name="David A.S."/>
            <person name="May G."/>
            <person name="Haridas S."/>
            <person name="Lim J."/>
            <person name="Wang M."/>
            <person name="Labutti K."/>
            <person name="Lipzen A."/>
            <person name="Barry K."/>
            <person name="Grigoriev I.V."/>
        </authorList>
    </citation>
    <scope>NUCLEOTIDE SEQUENCE [LARGE SCALE GENOMIC DNA]</scope>
    <source>
        <strain evidence="5">J235TASD1</strain>
    </source>
</reference>
<feature type="compositionally biased region" description="Polar residues" evidence="2">
    <location>
        <begin position="12"/>
        <end position="26"/>
    </location>
</feature>
<accession>A0A136IQ43</accession>
<dbReference type="AlphaFoldDB" id="A0A136IQ43"/>
<dbReference type="OrthoDB" id="5277012at2759"/>
<evidence type="ECO:0000313" key="4">
    <source>
        <dbReference type="EMBL" id="KXJ87033.1"/>
    </source>
</evidence>
<evidence type="ECO:0000313" key="5">
    <source>
        <dbReference type="Proteomes" id="UP000070501"/>
    </source>
</evidence>
<evidence type="ECO:0000256" key="1">
    <source>
        <dbReference type="PROSITE-ProRule" id="PRU00023"/>
    </source>
</evidence>
<feature type="domain" description="F-box" evidence="3">
    <location>
        <begin position="39"/>
        <end position="85"/>
    </location>
</feature>
<dbReference type="InterPro" id="IPR002110">
    <property type="entry name" value="Ankyrin_rpt"/>
</dbReference>
<sequence length="565" mass="62929">MGTPLSIMMRAPQQQPEDLPTSSATGNGNGEAPGGETQTAPILRLPQEMVLKVCRNLSLEDQSRLMRTCRSFATGIGQQNLYIDDIASGRNDALRWAIANASMTVFDETMYYGVDLSAPCSKLSKDYGDGLNLTVTRRPLAVAIATDQYDFAIFLIRQHAQLLCLDKWAEDIVITFSESSVYRSEMPLFTCFLYAYHQDTEAPSFELLRARERFIDVLLEYIVPGVSGCRGVWTDYDLSLATATAVPYAIWTRILTGTINSTRTSSNFVAGIGAHDVTFWEQLVFNDATVQDHEFAVMAHQGLKLRELVFLLPKDQAATIWDRLVLLIIDFVLEPEGYLEQNPDEVETRNQNIVRASEFTLLSQHLAVILGNHRSALNMRWMNSPDTLLQHAARQARLDNPVVTPNQAHNCTAEAFFVQYPHDIRAVSRNRMALTVCELLLRAGASPVSTASYEANSRPSVLLNLVQGHDRAAPLVRKILRSRQHVRPRNGGHVGDLDAETGDTALHVACRAAYPSVAVIRELLSHGFHIELKNKDGETPIDVLLAQRHHAKQTKTAIWGALRGR</sequence>
<dbReference type="SUPFAM" id="SSF48403">
    <property type="entry name" value="Ankyrin repeat"/>
    <property type="match status" value="1"/>
</dbReference>
<dbReference type="PROSITE" id="PS50297">
    <property type="entry name" value="ANK_REP_REGION"/>
    <property type="match status" value="1"/>
</dbReference>
<name>A0A136IQ43_9PEZI</name>
<evidence type="ECO:0000256" key="2">
    <source>
        <dbReference type="SAM" id="MobiDB-lite"/>
    </source>
</evidence>
<organism evidence="4 5">
    <name type="scientific">Microdochium bolleyi</name>
    <dbReference type="NCBI Taxonomy" id="196109"/>
    <lineage>
        <taxon>Eukaryota</taxon>
        <taxon>Fungi</taxon>
        <taxon>Dikarya</taxon>
        <taxon>Ascomycota</taxon>
        <taxon>Pezizomycotina</taxon>
        <taxon>Sordariomycetes</taxon>
        <taxon>Xylariomycetidae</taxon>
        <taxon>Xylariales</taxon>
        <taxon>Microdochiaceae</taxon>
        <taxon>Microdochium</taxon>
    </lineage>
</organism>